<evidence type="ECO:0000259" key="2">
    <source>
        <dbReference type="Pfam" id="PF16227"/>
    </source>
</evidence>
<keyword evidence="4" id="KW-1185">Reference proteome</keyword>
<dbReference type="EMBL" id="WQLA01000002">
    <property type="protein sequence ID" value="MVN90382.1"/>
    <property type="molecule type" value="Genomic_DNA"/>
</dbReference>
<dbReference type="RefSeq" id="WP_157540177.1">
    <property type="nucleotide sequence ID" value="NZ_WQLA01000002.1"/>
</dbReference>
<dbReference type="InterPro" id="IPR032616">
    <property type="entry name" value="DUF4886"/>
</dbReference>
<dbReference type="GO" id="GO:0016788">
    <property type="term" value="F:hydrolase activity, acting on ester bonds"/>
    <property type="evidence" value="ECO:0007669"/>
    <property type="project" value="UniProtKB-ARBA"/>
</dbReference>
<proteinExistence type="predicted"/>
<sequence>MNKLIRIKIAVLIIVFNCLHVTAQSKSARSFKVLLIGNSFSQNASRYLPQMANEAQINLILGHAEMGGCSLKRHWDSVLVNNADSTRGLAYSGKSLRQLLRSQKWDVVTLQQYSLLSGDWSTYQPYAQNLLQLIKQYQPDAKIMIHQTWAYRADAINWGQTGAGRKAKNMEEMWRKSRASYHKLANELGGLSIIPSGDAFYKVSTHKTWAFVKDSSFIPNKAIYPQLPNDLNSLNVGYSWSKDQKLNFDPNHANEAGCYLAGLVWYRFVLGQKPTRVKFKPQSVTDNFAEFLRQTAARIDATLK</sequence>
<dbReference type="OrthoDB" id="265974at2"/>
<organism evidence="3 4">
    <name type="scientific">Mucilaginibacter aquatilis</name>
    <dbReference type="NCBI Taxonomy" id="1517760"/>
    <lineage>
        <taxon>Bacteria</taxon>
        <taxon>Pseudomonadati</taxon>
        <taxon>Bacteroidota</taxon>
        <taxon>Sphingobacteriia</taxon>
        <taxon>Sphingobacteriales</taxon>
        <taxon>Sphingobacteriaceae</taxon>
        <taxon>Mucilaginibacter</taxon>
    </lineage>
</organism>
<evidence type="ECO:0000313" key="3">
    <source>
        <dbReference type="EMBL" id="MVN90382.1"/>
    </source>
</evidence>
<dbReference type="Pfam" id="PF16227">
    <property type="entry name" value="DUF4886"/>
    <property type="match status" value="1"/>
</dbReference>
<protein>
    <submittedName>
        <fullName evidence="3">DUF4886 domain-containing protein</fullName>
    </submittedName>
</protein>
<evidence type="ECO:0000256" key="1">
    <source>
        <dbReference type="SAM" id="SignalP"/>
    </source>
</evidence>
<dbReference type="SUPFAM" id="SSF52266">
    <property type="entry name" value="SGNH hydrolase"/>
    <property type="match status" value="1"/>
</dbReference>
<feature type="chain" id="PRO_5026313418" evidence="1">
    <location>
        <begin position="24"/>
        <end position="304"/>
    </location>
</feature>
<feature type="signal peptide" evidence="1">
    <location>
        <begin position="1"/>
        <end position="23"/>
    </location>
</feature>
<dbReference type="AlphaFoldDB" id="A0A6I4I5P2"/>
<name>A0A6I4I5P2_9SPHI</name>
<keyword evidence="1" id="KW-0732">Signal</keyword>
<dbReference type="Gene3D" id="3.40.50.1110">
    <property type="entry name" value="SGNH hydrolase"/>
    <property type="match status" value="1"/>
</dbReference>
<accession>A0A6I4I5P2</accession>
<feature type="domain" description="DUF4886" evidence="2">
    <location>
        <begin position="32"/>
        <end position="205"/>
    </location>
</feature>
<comment type="caution">
    <text evidence="3">The sequence shown here is derived from an EMBL/GenBank/DDBJ whole genome shotgun (WGS) entry which is preliminary data.</text>
</comment>
<reference evidence="3 4" key="1">
    <citation type="submission" date="2019-12" db="EMBL/GenBank/DDBJ databases">
        <title>Mucilaginibacter sp. HME9299 genome sequencing and assembly.</title>
        <authorList>
            <person name="Kang H."/>
            <person name="Kim H."/>
            <person name="Joh K."/>
        </authorList>
    </citation>
    <scope>NUCLEOTIDE SEQUENCE [LARGE SCALE GENOMIC DNA]</scope>
    <source>
        <strain evidence="3 4">HME9299</strain>
    </source>
</reference>
<dbReference type="InterPro" id="IPR036514">
    <property type="entry name" value="SGNH_hydro_sf"/>
</dbReference>
<gene>
    <name evidence="3" type="ORF">GO816_04515</name>
</gene>
<dbReference type="Proteomes" id="UP000434850">
    <property type="component" value="Unassembled WGS sequence"/>
</dbReference>
<evidence type="ECO:0000313" key="4">
    <source>
        <dbReference type="Proteomes" id="UP000434850"/>
    </source>
</evidence>